<dbReference type="HOGENOM" id="CLU_110234_0_0_6"/>
<dbReference type="EMBL" id="AFOY02000009">
    <property type="protein sequence ID" value="EXF94918.1"/>
    <property type="molecule type" value="Genomic_DNA"/>
</dbReference>
<accession>A0A010SVN1</accession>
<dbReference type="AlphaFoldDB" id="A0A010SVN1"/>
<reference evidence="2 3" key="1">
    <citation type="journal article" date="2011" name="J. Bacteriol.">
        <title>Draft genome sequence of the polycyclic aromatic hydrocarbon-degrading, genetically engineered bioluminescent bioreporter Pseudomonas fluorescens HK44.</title>
        <authorList>
            <person name="Chauhan A."/>
            <person name="Layton A.C."/>
            <person name="Williams D.E."/>
            <person name="Smartt A.E."/>
            <person name="Ripp S."/>
            <person name="Karpinets T.V."/>
            <person name="Brown S.D."/>
            <person name="Sayler G.S."/>
        </authorList>
    </citation>
    <scope>NUCLEOTIDE SEQUENCE [LARGE SCALE GENOMIC DNA]</scope>
    <source>
        <strain evidence="2 3">HK44</strain>
    </source>
</reference>
<dbReference type="Pfam" id="PF09933">
    <property type="entry name" value="DUF2165"/>
    <property type="match status" value="1"/>
</dbReference>
<feature type="transmembrane region" description="Helical" evidence="1">
    <location>
        <begin position="72"/>
        <end position="92"/>
    </location>
</feature>
<dbReference type="OrthoDB" id="7618855at2"/>
<organism evidence="2 3">
    <name type="scientific">Pseudomonas fluorescens HK44</name>
    <dbReference type="NCBI Taxonomy" id="1042209"/>
    <lineage>
        <taxon>Bacteria</taxon>
        <taxon>Pseudomonadati</taxon>
        <taxon>Pseudomonadota</taxon>
        <taxon>Gammaproteobacteria</taxon>
        <taxon>Pseudomonadales</taxon>
        <taxon>Pseudomonadaceae</taxon>
        <taxon>Pseudomonas</taxon>
    </lineage>
</organism>
<feature type="transmembrane region" description="Helical" evidence="1">
    <location>
        <begin position="15"/>
        <end position="33"/>
    </location>
</feature>
<dbReference type="PATRIC" id="fig|1042209.11.peg.2326"/>
<evidence type="ECO:0000256" key="1">
    <source>
        <dbReference type="SAM" id="Phobius"/>
    </source>
</evidence>
<gene>
    <name evidence="2" type="ORF">HK44_028745</name>
</gene>
<dbReference type="RefSeq" id="WP_019691940.1">
    <property type="nucleotide sequence ID" value="NZ_AFOY02000009.1"/>
</dbReference>
<dbReference type="Proteomes" id="UP000022611">
    <property type="component" value="Unassembled WGS sequence"/>
</dbReference>
<feature type="transmembrane region" description="Helical" evidence="1">
    <location>
        <begin position="113"/>
        <end position="135"/>
    </location>
</feature>
<dbReference type="eggNOG" id="COG5472">
    <property type="taxonomic scope" value="Bacteria"/>
</dbReference>
<keyword evidence="1" id="KW-1133">Transmembrane helix</keyword>
<feature type="transmembrane region" description="Helical" evidence="1">
    <location>
        <begin position="147"/>
        <end position="165"/>
    </location>
</feature>
<dbReference type="InterPro" id="IPR018681">
    <property type="entry name" value="DUF2165_transmembrane"/>
</dbReference>
<evidence type="ECO:0000313" key="3">
    <source>
        <dbReference type="Proteomes" id="UP000022611"/>
    </source>
</evidence>
<keyword evidence="1" id="KW-0812">Transmembrane</keyword>
<protein>
    <submittedName>
        <fullName evidence="2">Membrane protein</fullName>
    </submittedName>
</protein>
<name>A0A010SVN1_PSEFL</name>
<sequence>MINFTTACLIRRSKLALVLMAGGFGLFVVFSNVTDYATNYEFVGHVLSMDTTHPNDTLRYRAITSPILHHRIYWMIITLETTYTACCLLGAYQLYTKLNAPRKEFHEAKKYGIVGLMIGIFVYYFCIQVVANEWFDMDSSAKWNATAWTRSIITYMMMTLIYLSLKTDN</sequence>
<evidence type="ECO:0000313" key="2">
    <source>
        <dbReference type="EMBL" id="EXF94918.1"/>
    </source>
</evidence>
<proteinExistence type="predicted"/>
<keyword evidence="1" id="KW-0472">Membrane</keyword>
<comment type="caution">
    <text evidence="2">The sequence shown here is derived from an EMBL/GenBank/DDBJ whole genome shotgun (WGS) entry which is preliminary data.</text>
</comment>